<accession>A0ABW5BAE3</accession>
<dbReference type="EMBL" id="JBHUIV010000014">
    <property type="protein sequence ID" value="MFD2201661.1"/>
    <property type="molecule type" value="Genomic_DNA"/>
</dbReference>
<protein>
    <recommendedName>
        <fullName evidence="3">DUF2147 domain-containing protein</fullName>
    </recommendedName>
</protein>
<reference evidence="2" key="1">
    <citation type="journal article" date="2019" name="Int. J. Syst. Evol. Microbiol.">
        <title>The Global Catalogue of Microorganisms (GCM) 10K type strain sequencing project: providing services to taxonomists for standard genome sequencing and annotation.</title>
        <authorList>
            <consortium name="The Broad Institute Genomics Platform"/>
            <consortium name="The Broad Institute Genome Sequencing Center for Infectious Disease"/>
            <person name="Wu L."/>
            <person name="Ma J."/>
        </authorList>
    </citation>
    <scope>NUCLEOTIDE SEQUENCE [LARGE SCALE GENOMIC DNA]</scope>
    <source>
        <strain evidence="2">KCTC 19812</strain>
    </source>
</reference>
<sequence length="120" mass="13518">MKKLAFFLIGIMFCVTIATFAQYSDYFIGTWDIIITDTPQGNVNARLTLERVEGKLIGKFSQAGASQETTVSNINEDENGITLFFFAEGYDLYLKLNPEEGDKLSGYLIDQFPVRGERVK</sequence>
<gene>
    <name evidence="1" type="ORF">ACFSKV_08795</name>
</gene>
<organism evidence="1 2">
    <name type="scientific">Shivajiella indica</name>
    <dbReference type="NCBI Taxonomy" id="872115"/>
    <lineage>
        <taxon>Bacteria</taxon>
        <taxon>Pseudomonadati</taxon>
        <taxon>Bacteroidota</taxon>
        <taxon>Cytophagia</taxon>
        <taxon>Cytophagales</taxon>
        <taxon>Cyclobacteriaceae</taxon>
        <taxon>Shivajiella</taxon>
    </lineage>
</organism>
<keyword evidence="2" id="KW-1185">Reference proteome</keyword>
<evidence type="ECO:0000313" key="1">
    <source>
        <dbReference type="EMBL" id="MFD2201661.1"/>
    </source>
</evidence>
<evidence type="ECO:0000313" key="2">
    <source>
        <dbReference type="Proteomes" id="UP001597414"/>
    </source>
</evidence>
<comment type="caution">
    <text evidence="1">The sequence shown here is derived from an EMBL/GenBank/DDBJ whole genome shotgun (WGS) entry which is preliminary data.</text>
</comment>
<dbReference type="RefSeq" id="WP_380801586.1">
    <property type="nucleotide sequence ID" value="NZ_JBHUIV010000014.1"/>
</dbReference>
<proteinExistence type="predicted"/>
<name>A0ABW5BAE3_9BACT</name>
<evidence type="ECO:0008006" key="3">
    <source>
        <dbReference type="Google" id="ProtNLM"/>
    </source>
</evidence>
<dbReference type="Proteomes" id="UP001597414">
    <property type="component" value="Unassembled WGS sequence"/>
</dbReference>